<proteinExistence type="predicted"/>
<evidence type="ECO:0000256" key="2">
    <source>
        <dbReference type="SAM" id="SignalP"/>
    </source>
</evidence>
<feature type="region of interest" description="Disordered" evidence="1">
    <location>
        <begin position="130"/>
        <end position="170"/>
    </location>
</feature>
<reference evidence="3" key="1">
    <citation type="submission" date="2023-03" db="EMBL/GenBank/DDBJ databases">
        <title>Massive genome expansion in bonnet fungi (Mycena s.s.) driven by repeated elements and novel gene families across ecological guilds.</title>
        <authorList>
            <consortium name="Lawrence Berkeley National Laboratory"/>
            <person name="Harder C.B."/>
            <person name="Miyauchi S."/>
            <person name="Viragh M."/>
            <person name="Kuo A."/>
            <person name="Thoen E."/>
            <person name="Andreopoulos B."/>
            <person name="Lu D."/>
            <person name="Skrede I."/>
            <person name="Drula E."/>
            <person name="Henrissat B."/>
            <person name="Morin E."/>
            <person name="Kohler A."/>
            <person name="Barry K."/>
            <person name="LaButti K."/>
            <person name="Morin E."/>
            <person name="Salamov A."/>
            <person name="Lipzen A."/>
            <person name="Mereny Z."/>
            <person name="Hegedus B."/>
            <person name="Baldrian P."/>
            <person name="Stursova M."/>
            <person name="Weitz H."/>
            <person name="Taylor A."/>
            <person name="Grigoriev I.V."/>
            <person name="Nagy L.G."/>
            <person name="Martin F."/>
            <person name="Kauserud H."/>
        </authorList>
    </citation>
    <scope>NUCLEOTIDE SEQUENCE</scope>
    <source>
        <strain evidence="3">9144</strain>
    </source>
</reference>
<evidence type="ECO:0000313" key="3">
    <source>
        <dbReference type="EMBL" id="KAJ7216083.1"/>
    </source>
</evidence>
<feature type="signal peptide" evidence="2">
    <location>
        <begin position="1"/>
        <end position="19"/>
    </location>
</feature>
<dbReference type="AlphaFoldDB" id="A0AAD6VPD8"/>
<name>A0AAD6VPD8_9AGAR</name>
<feature type="region of interest" description="Disordered" evidence="1">
    <location>
        <begin position="84"/>
        <end position="115"/>
    </location>
</feature>
<sequence>MRVAGSVAVVLSVSLSVSAAAFGGSVCPTVTGSALPNSSVPASSASAASSAGSSASQVPSSVGSSLSQSASASLSVSSAAASITGSSASDVPSSVTSAASGSASGSISASAPLSSDDPFVSSSISSTISMSAVPTTPEWTDPDPTPTSYPPKPSDLPPFDNKTDPAVEDPDDVFRRSRIFPRSQLMPRVVSATQYHATCRTDAAAIQRRIAGQRFQLLTRNWPDEFSWNGGFYLTPDRTSAELFGAIFRAEACVNKGGVVVIQFTLNTNVLNINEVPNAEADDFRAMQKAIGTVMKNAAIKYFGGAPQWRTPLPTSDQLSQVFNSALLNNDQKAAIVDIFPRDAISTSAGFIDSQVPKMQAATANAGIPSIPQPFPQVVLRTDVAMEQLAWVGQTDLDATLTAQVATWLAYLQWRQGQGFPF</sequence>
<dbReference type="EMBL" id="JARJCW010000016">
    <property type="protein sequence ID" value="KAJ7216083.1"/>
    <property type="molecule type" value="Genomic_DNA"/>
</dbReference>
<feature type="chain" id="PRO_5042095199" evidence="2">
    <location>
        <begin position="20"/>
        <end position="422"/>
    </location>
</feature>
<protein>
    <submittedName>
        <fullName evidence="3">Uncharacterized protein</fullName>
    </submittedName>
</protein>
<organism evidence="3 4">
    <name type="scientific">Mycena pura</name>
    <dbReference type="NCBI Taxonomy" id="153505"/>
    <lineage>
        <taxon>Eukaryota</taxon>
        <taxon>Fungi</taxon>
        <taxon>Dikarya</taxon>
        <taxon>Basidiomycota</taxon>
        <taxon>Agaricomycotina</taxon>
        <taxon>Agaricomycetes</taxon>
        <taxon>Agaricomycetidae</taxon>
        <taxon>Agaricales</taxon>
        <taxon>Marasmiineae</taxon>
        <taxon>Mycenaceae</taxon>
        <taxon>Mycena</taxon>
    </lineage>
</organism>
<accession>A0AAD6VPD8</accession>
<dbReference type="Proteomes" id="UP001219525">
    <property type="component" value="Unassembled WGS sequence"/>
</dbReference>
<gene>
    <name evidence="3" type="ORF">GGX14DRAFT_442763</name>
</gene>
<feature type="region of interest" description="Disordered" evidence="1">
    <location>
        <begin position="41"/>
        <end position="62"/>
    </location>
</feature>
<keyword evidence="4" id="KW-1185">Reference proteome</keyword>
<feature type="compositionally biased region" description="Low complexity" evidence="1">
    <location>
        <begin position="130"/>
        <end position="139"/>
    </location>
</feature>
<evidence type="ECO:0000313" key="4">
    <source>
        <dbReference type="Proteomes" id="UP001219525"/>
    </source>
</evidence>
<comment type="caution">
    <text evidence="3">The sequence shown here is derived from an EMBL/GenBank/DDBJ whole genome shotgun (WGS) entry which is preliminary data.</text>
</comment>
<evidence type="ECO:0000256" key="1">
    <source>
        <dbReference type="SAM" id="MobiDB-lite"/>
    </source>
</evidence>
<feature type="compositionally biased region" description="Pro residues" evidence="1">
    <location>
        <begin position="143"/>
        <end position="156"/>
    </location>
</feature>
<keyword evidence="2" id="KW-0732">Signal</keyword>